<proteinExistence type="predicted"/>
<evidence type="ECO:0000313" key="2">
    <source>
        <dbReference type="EMBL" id="MFD2046196.1"/>
    </source>
</evidence>
<dbReference type="EMBL" id="JBHUHQ010000021">
    <property type="protein sequence ID" value="MFD2046196.1"/>
    <property type="molecule type" value="Genomic_DNA"/>
</dbReference>
<organism evidence="2 3">
    <name type="scientific">Ornithinibacillus salinisoli</name>
    <dbReference type="NCBI Taxonomy" id="1848459"/>
    <lineage>
        <taxon>Bacteria</taxon>
        <taxon>Bacillati</taxon>
        <taxon>Bacillota</taxon>
        <taxon>Bacilli</taxon>
        <taxon>Bacillales</taxon>
        <taxon>Bacillaceae</taxon>
        <taxon>Ornithinibacillus</taxon>
    </lineage>
</organism>
<evidence type="ECO:0000256" key="1">
    <source>
        <dbReference type="SAM" id="Phobius"/>
    </source>
</evidence>
<dbReference type="InterPro" id="IPR023804">
    <property type="entry name" value="DUF3792_TM"/>
</dbReference>
<comment type="caution">
    <text evidence="2">The sequence shown here is derived from an EMBL/GenBank/DDBJ whole genome shotgun (WGS) entry which is preliminary data.</text>
</comment>
<keyword evidence="1" id="KW-0812">Transmembrane</keyword>
<keyword evidence="3" id="KW-1185">Reference proteome</keyword>
<keyword evidence="1" id="KW-0472">Membrane</keyword>
<dbReference type="Proteomes" id="UP001597383">
    <property type="component" value="Unassembled WGS sequence"/>
</dbReference>
<reference evidence="3" key="1">
    <citation type="journal article" date="2019" name="Int. J. Syst. Evol. Microbiol.">
        <title>The Global Catalogue of Microorganisms (GCM) 10K type strain sequencing project: providing services to taxonomists for standard genome sequencing and annotation.</title>
        <authorList>
            <consortium name="The Broad Institute Genomics Platform"/>
            <consortium name="The Broad Institute Genome Sequencing Center for Infectious Disease"/>
            <person name="Wu L."/>
            <person name="Ma J."/>
        </authorList>
    </citation>
    <scope>NUCLEOTIDE SEQUENCE [LARGE SCALE GENOMIC DNA]</scope>
    <source>
        <strain evidence="3">R28</strain>
    </source>
</reference>
<dbReference type="RefSeq" id="WP_377556855.1">
    <property type="nucleotide sequence ID" value="NZ_JBHUHQ010000021.1"/>
</dbReference>
<feature type="transmembrane region" description="Helical" evidence="1">
    <location>
        <begin position="7"/>
        <end position="31"/>
    </location>
</feature>
<sequence length="128" mass="13981">MQSKHFVALMYGWIVILGLILIASFSLALLLRFSSFNEPTLSWVALVIGLISLFIGGLIAGIKGKAKGWMIGAFTGLGFTIFTFLVQYLGYQQSFSLEQSIHHLFYISAALFGGVIGVNIVTDENKNS</sequence>
<evidence type="ECO:0000313" key="3">
    <source>
        <dbReference type="Proteomes" id="UP001597383"/>
    </source>
</evidence>
<accession>A0ABW4W588</accession>
<keyword evidence="1" id="KW-1133">Transmembrane helix</keyword>
<feature type="transmembrane region" description="Helical" evidence="1">
    <location>
        <begin position="103"/>
        <end position="122"/>
    </location>
</feature>
<feature type="transmembrane region" description="Helical" evidence="1">
    <location>
        <begin position="69"/>
        <end position="91"/>
    </location>
</feature>
<dbReference type="Pfam" id="PF12670">
    <property type="entry name" value="DUF3792"/>
    <property type="match status" value="1"/>
</dbReference>
<protein>
    <submittedName>
        <fullName evidence="2">TIGR04086 family membrane protein</fullName>
    </submittedName>
</protein>
<name>A0ABW4W588_9BACI</name>
<feature type="transmembrane region" description="Helical" evidence="1">
    <location>
        <begin position="43"/>
        <end position="62"/>
    </location>
</feature>
<gene>
    <name evidence="2" type="ORF">ACFSJF_18130</name>
</gene>
<dbReference type="NCBIfam" id="TIGR04086">
    <property type="entry name" value="TIGR04086_membr"/>
    <property type="match status" value="1"/>
</dbReference>